<dbReference type="PROSITE" id="PS51186">
    <property type="entry name" value="GNAT"/>
    <property type="match status" value="1"/>
</dbReference>
<dbReference type="GO" id="GO:0016747">
    <property type="term" value="F:acyltransferase activity, transferring groups other than amino-acyl groups"/>
    <property type="evidence" value="ECO:0007669"/>
    <property type="project" value="InterPro"/>
</dbReference>
<protein>
    <submittedName>
        <fullName evidence="2">GNAT family N-acetyltransferase</fullName>
    </submittedName>
</protein>
<dbReference type="RefSeq" id="WP_258877271.1">
    <property type="nucleotide sequence ID" value="NZ_CP048914.1"/>
</dbReference>
<organism evidence="2 3">
    <name type="scientific">Candidatus Xianfuyuplasma coldseepsis</name>
    <dbReference type="NCBI Taxonomy" id="2782163"/>
    <lineage>
        <taxon>Bacteria</taxon>
        <taxon>Bacillati</taxon>
        <taxon>Mycoplasmatota</taxon>
        <taxon>Mollicutes</taxon>
        <taxon>Candidatus Izemoplasmatales</taxon>
        <taxon>Candidatus Izemoplasmataceae</taxon>
        <taxon>Candidatus Xianfuyuplasma</taxon>
    </lineage>
</organism>
<keyword evidence="3" id="KW-1185">Reference proteome</keyword>
<keyword evidence="2" id="KW-0808">Transferase</keyword>
<sequence>MSMISLRDATVKDASTIYQWKTDPFLRKMALDESYQTTEEEQEEDIDRAVGSEDAEYKIILLKQQPIGYIRIDYMDEHNEMAWLRFALGKERGKGYGKIALQMYIDDLFSRGVKRIEGEVYEYNERSQKLLESVGFVKEGQKRQAHLYHKQYCDILVYGLLHEDYVT</sequence>
<proteinExistence type="predicted"/>
<dbReference type="SUPFAM" id="SSF55729">
    <property type="entry name" value="Acyl-CoA N-acyltransferases (Nat)"/>
    <property type="match status" value="1"/>
</dbReference>
<dbReference type="InterPro" id="IPR000182">
    <property type="entry name" value="GNAT_dom"/>
</dbReference>
<dbReference type="CDD" id="cd04301">
    <property type="entry name" value="NAT_SF"/>
    <property type="match status" value="1"/>
</dbReference>
<evidence type="ECO:0000313" key="3">
    <source>
        <dbReference type="Proteomes" id="UP000514720"/>
    </source>
</evidence>
<dbReference type="InterPro" id="IPR016181">
    <property type="entry name" value="Acyl_CoA_acyltransferase"/>
</dbReference>
<dbReference type="KEGG" id="xcl:G4Z02_06875"/>
<feature type="domain" description="N-acetyltransferase" evidence="1">
    <location>
        <begin position="4"/>
        <end position="154"/>
    </location>
</feature>
<dbReference type="EMBL" id="CP048914">
    <property type="protein sequence ID" value="QMS85475.1"/>
    <property type="molecule type" value="Genomic_DNA"/>
</dbReference>
<evidence type="ECO:0000259" key="1">
    <source>
        <dbReference type="PROSITE" id="PS51186"/>
    </source>
</evidence>
<reference evidence="2 3" key="1">
    <citation type="submission" date="2020-02" db="EMBL/GenBank/DDBJ databases">
        <authorList>
            <person name="Zheng R.K."/>
            <person name="Sun C.M."/>
        </authorList>
    </citation>
    <scope>NUCLEOTIDE SEQUENCE [LARGE SCALE GENOMIC DNA]</scope>
    <source>
        <strain evidence="3">zrk13</strain>
    </source>
</reference>
<dbReference type="Pfam" id="PF13302">
    <property type="entry name" value="Acetyltransf_3"/>
    <property type="match status" value="1"/>
</dbReference>
<dbReference type="PANTHER" id="PTHR43415">
    <property type="entry name" value="SPERMIDINE N(1)-ACETYLTRANSFERASE"/>
    <property type="match status" value="1"/>
</dbReference>
<name>A0A7L7KS95_9MOLU</name>
<gene>
    <name evidence="2" type="ORF">G4Z02_06875</name>
</gene>
<evidence type="ECO:0000313" key="2">
    <source>
        <dbReference type="EMBL" id="QMS85475.1"/>
    </source>
</evidence>
<dbReference type="PANTHER" id="PTHR43415:SF3">
    <property type="entry name" value="GNAT-FAMILY ACETYLTRANSFERASE"/>
    <property type="match status" value="1"/>
</dbReference>
<dbReference type="Proteomes" id="UP000514720">
    <property type="component" value="Chromosome"/>
</dbReference>
<dbReference type="Gene3D" id="3.40.630.30">
    <property type="match status" value="1"/>
</dbReference>
<dbReference type="AlphaFoldDB" id="A0A7L7KS95"/>
<accession>A0A7L7KS95</accession>